<sequence length="112" mass="12445">MMRRPKTKNKVKLKALQRGVMTVKAAAAAVGVHRSTWMLYLEHHLDNPFPTSTSEKRALISRFVVKAWEAVKPDTILKGFARAGVVPTGPHDRDGRFREAVILADALLVQDG</sequence>
<comment type="caution">
    <text evidence="1">The sequence shown here is derived from an EMBL/GenBank/DDBJ whole genome shotgun (WGS) entry which is preliminary data.</text>
</comment>
<protein>
    <recommendedName>
        <fullName evidence="3">DDE-1 domain-containing protein</fullName>
    </recommendedName>
</protein>
<name>A0A6G0S491_9STRA</name>
<organism evidence="1 2">
    <name type="scientific">Phytophthora fragariae</name>
    <dbReference type="NCBI Taxonomy" id="53985"/>
    <lineage>
        <taxon>Eukaryota</taxon>
        <taxon>Sar</taxon>
        <taxon>Stramenopiles</taxon>
        <taxon>Oomycota</taxon>
        <taxon>Peronosporomycetes</taxon>
        <taxon>Peronosporales</taxon>
        <taxon>Peronosporaceae</taxon>
        <taxon>Phytophthora</taxon>
    </lineage>
</organism>
<dbReference type="AlphaFoldDB" id="A0A6G0S491"/>
<dbReference type="EMBL" id="QXFY01000277">
    <property type="protein sequence ID" value="KAE9349582.1"/>
    <property type="molecule type" value="Genomic_DNA"/>
</dbReference>
<gene>
    <name evidence="1" type="ORF">PF008_g6837</name>
</gene>
<evidence type="ECO:0000313" key="1">
    <source>
        <dbReference type="EMBL" id="KAE9349582.1"/>
    </source>
</evidence>
<reference evidence="1 2" key="1">
    <citation type="submission" date="2018-09" db="EMBL/GenBank/DDBJ databases">
        <title>Genomic investigation of the strawberry pathogen Phytophthora fragariae indicates pathogenicity is determined by transcriptional variation in three key races.</title>
        <authorList>
            <person name="Adams T.M."/>
            <person name="Armitage A.D."/>
            <person name="Sobczyk M.K."/>
            <person name="Bates H.J."/>
            <person name="Dunwell J.M."/>
            <person name="Nellist C.F."/>
            <person name="Harrison R.J."/>
        </authorList>
    </citation>
    <scope>NUCLEOTIDE SEQUENCE [LARGE SCALE GENOMIC DNA]</scope>
    <source>
        <strain evidence="1 2">NOV-77</strain>
    </source>
</reference>
<dbReference type="Proteomes" id="UP000486351">
    <property type="component" value="Unassembled WGS sequence"/>
</dbReference>
<proteinExistence type="predicted"/>
<accession>A0A6G0S491</accession>
<evidence type="ECO:0008006" key="3">
    <source>
        <dbReference type="Google" id="ProtNLM"/>
    </source>
</evidence>
<evidence type="ECO:0000313" key="2">
    <source>
        <dbReference type="Proteomes" id="UP000486351"/>
    </source>
</evidence>